<keyword evidence="5 12" id="KW-0418">Kinase</keyword>
<feature type="region of interest" description="Disordered" evidence="10">
    <location>
        <begin position="17"/>
        <end position="112"/>
    </location>
</feature>
<feature type="binding site" evidence="9">
    <location>
        <position position="244"/>
    </location>
    <ligand>
        <name>ATP</name>
        <dbReference type="ChEBI" id="CHEBI:30616"/>
    </ligand>
</feature>
<feature type="compositionally biased region" description="Basic and acidic residues" evidence="10">
    <location>
        <begin position="145"/>
        <end position="161"/>
    </location>
</feature>
<dbReference type="Gene3D" id="3.30.200.20">
    <property type="entry name" value="Phosphorylase Kinase, domain 1"/>
    <property type="match status" value="1"/>
</dbReference>
<feature type="domain" description="Protein kinase" evidence="11">
    <location>
        <begin position="214"/>
        <end position="671"/>
    </location>
</feature>
<gene>
    <name evidence="12" type="ORF">TCIL3000_3_1640</name>
</gene>
<accession>G0UK32</accession>
<dbReference type="InterPro" id="IPR017441">
    <property type="entry name" value="Protein_kinase_ATP_BS"/>
</dbReference>
<evidence type="ECO:0000256" key="1">
    <source>
        <dbReference type="ARBA" id="ARBA00012513"/>
    </source>
</evidence>
<dbReference type="PROSITE" id="PS50011">
    <property type="entry name" value="PROTEIN_KINASE_DOM"/>
    <property type="match status" value="1"/>
</dbReference>
<proteinExistence type="predicted"/>
<feature type="compositionally biased region" description="Low complexity" evidence="10">
    <location>
        <begin position="87"/>
        <end position="107"/>
    </location>
</feature>
<evidence type="ECO:0000256" key="6">
    <source>
        <dbReference type="ARBA" id="ARBA00022840"/>
    </source>
</evidence>
<dbReference type="Pfam" id="PF07714">
    <property type="entry name" value="PK_Tyr_Ser-Thr"/>
    <property type="match status" value="1"/>
</dbReference>
<dbReference type="InterPro" id="IPR045270">
    <property type="entry name" value="STKc_AGC"/>
</dbReference>
<comment type="catalytic activity">
    <reaction evidence="8">
        <text>L-seryl-[protein] + ATP = O-phospho-L-seryl-[protein] + ADP + H(+)</text>
        <dbReference type="Rhea" id="RHEA:17989"/>
        <dbReference type="Rhea" id="RHEA-COMP:9863"/>
        <dbReference type="Rhea" id="RHEA-COMP:11604"/>
        <dbReference type="ChEBI" id="CHEBI:15378"/>
        <dbReference type="ChEBI" id="CHEBI:29999"/>
        <dbReference type="ChEBI" id="CHEBI:30616"/>
        <dbReference type="ChEBI" id="CHEBI:83421"/>
        <dbReference type="ChEBI" id="CHEBI:456216"/>
        <dbReference type="EC" id="2.7.11.1"/>
    </reaction>
</comment>
<organism evidence="12">
    <name type="scientific">Trypanosoma congolense (strain IL3000)</name>
    <dbReference type="NCBI Taxonomy" id="1068625"/>
    <lineage>
        <taxon>Eukaryota</taxon>
        <taxon>Discoba</taxon>
        <taxon>Euglenozoa</taxon>
        <taxon>Kinetoplastea</taxon>
        <taxon>Metakinetoplastina</taxon>
        <taxon>Trypanosomatida</taxon>
        <taxon>Trypanosomatidae</taxon>
        <taxon>Trypanosoma</taxon>
        <taxon>Nannomonas</taxon>
    </lineage>
</organism>
<feature type="region of interest" description="Disordered" evidence="10">
    <location>
        <begin position="1236"/>
        <end position="1263"/>
    </location>
</feature>
<evidence type="ECO:0000256" key="10">
    <source>
        <dbReference type="SAM" id="MobiDB-lite"/>
    </source>
</evidence>
<dbReference type="Gene3D" id="1.10.510.10">
    <property type="entry name" value="Transferase(Phosphotransferase) domain 1"/>
    <property type="match status" value="1"/>
</dbReference>
<evidence type="ECO:0000313" key="12">
    <source>
        <dbReference type="EMBL" id="CCC89737.1"/>
    </source>
</evidence>
<dbReference type="PANTHER" id="PTHR24356">
    <property type="entry name" value="SERINE/THREONINE-PROTEIN KINASE"/>
    <property type="match status" value="1"/>
</dbReference>
<feature type="compositionally biased region" description="Polar residues" evidence="10">
    <location>
        <begin position="1074"/>
        <end position="1084"/>
    </location>
</feature>
<dbReference type="EMBL" id="HE575316">
    <property type="protein sequence ID" value="CCC89737.1"/>
    <property type="molecule type" value="Genomic_DNA"/>
</dbReference>
<evidence type="ECO:0000256" key="8">
    <source>
        <dbReference type="ARBA" id="ARBA00048679"/>
    </source>
</evidence>
<evidence type="ECO:0000256" key="5">
    <source>
        <dbReference type="ARBA" id="ARBA00022777"/>
    </source>
</evidence>
<dbReference type="InterPro" id="IPR011009">
    <property type="entry name" value="Kinase-like_dom_sf"/>
</dbReference>
<feature type="compositionally biased region" description="Basic and acidic residues" evidence="10">
    <location>
        <begin position="37"/>
        <end position="61"/>
    </location>
</feature>
<dbReference type="PANTHER" id="PTHR24356:SF407">
    <property type="entry name" value="RAC SERINE_THREONINE-PROTEIN KINASE"/>
    <property type="match status" value="1"/>
</dbReference>
<dbReference type="GO" id="GO:0004674">
    <property type="term" value="F:protein serine/threonine kinase activity"/>
    <property type="evidence" value="ECO:0007669"/>
    <property type="project" value="UniProtKB-KW"/>
</dbReference>
<feature type="compositionally biased region" description="Basic residues" evidence="10">
    <location>
        <begin position="827"/>
        <end position="838"/>
    </location>
</feature>
<dbReference type="InterPro" id="IPR050236">
    <property type="entry name" value="Ser_Thr_kinase_AGC"/>
</dbReference>
<evidence type="ECO:0000259" key="11">
    <source>
        <dbReference type="PROSITE" id="PS50011"/>
    </source>
</evidence>
<dbReference type="SMART" id="SM00220">
    <property type="entry name" value="S_TKc"/>
    <property type="match status" value="1"/>
</dbReference>
<evidence type="ECO:0000256" key="9">
    <source>
        <dbReference type="PROSITE-ProRule" id="PRU10141"/>
    </source>
</evidence>
<reference evidence="12" key="1">
    <citation type="journal article" date="2012" name="Proc. Natl. Acad. Sci. U.S.A.">
        <title>Antigenic diversity is generated by distinct evolutionary mechanisms in African trypanosome species.</title>
        <authorList>
            <person name="Jackson A.P."/>
            <person name="Berry A."/>
            <person name="Aslett M."/>
            <person name="Allison H.C."/>
            <person name="Burton P."/>
            <person name="Vavrova-Anderson J."/>
            <person name="Brown R."/>
            <person name="Browne H."/>
            <person name="Corton N."/>
            <person name="Hauser H."/>
            <person name="Gamble J."/>
            <person name="Gilderthorp R."/>
            <person name="Marcello L."/>
            <person name="McQuillan J."/>
            <person name="Otto T.D."/>
            <person name="Quail M.A."/>
            <person name="Sanders M.J."/>
            <person name="van Tonder A."/>
            <person name="Ginger M.L."/>
            <person name="Field M.C."/>
            <person name="Barry J.D."/>
            <person name="Hertz-Fowler C."/>
            <person name="Berriman M."/>
        </authorList>
    </citation>
    <scope>NUCLEOTIDE SEQUENCE</scope>
    <source>
        <strain evidence="12">IL3000</strain>
    </source>
</reference>
<dbReference type="EC" id="2.7.11.1" evidence="1"/>
<keyword evidence="6 9" id="KW-0067">ATP-binding</keyword>
<evidence type="ECO:0000256" key="4">
    <source>
        <dbReference type="ARBA" id="ARBA00022741"/>
    </source>
</evidence>
<comment type="catalytic activity">
    <reaction evidence="7">
        <text>L-threonyl-[protein] + ATP = O-phospho-L-threonyl-[protein] + ADP + H(+)</text>
        <dbReference type="Rhea" id="RHEA:46608"/>
        <dbReference type="Rhea" id="RHEA-COMP:11060"/>
        <dbReference type="Rhea" id="RHEA-COMP:11605"/>
        <dbReference type="ChEBI" id="CHEBI:15378"/>
        <dbReference type="ChEBI" id="CHEBI:30013"/>
        <dbReference type="ChEBI" id="CHEBI:30616"/>
        <dbReference type="ChEBI" id="CHEBI:61977"/>
        <dbReference type="ChEBI" id="CHEBI:456216"/>
        <dbReference type="EC" id="2.7.11.1"/>
    </reaction>
</comment>
<dbReference type="InterPro" id="IPR001245">
    <property type="entry name" value="Ser-Thr/Tyr_kinase_cat_dom"/>
</dbReference>
<feature type="region of interest" description="Disordered" evidence="10">
    <location>
        <begin position="549"/>
        <end position="570"/>
    </location>
</feature>
<sequence length="1297" mass="141281">MNFYNRIANAFTWVRGSSKAKGDGNQMVPGTKGSEVVNRDASKDEMSSGRKHPQFGDDRPVARNPLTVSTECQSAHERPCPPPAQRTGEATSEAPGAAAAKPRSPAGNSVTEEDDGFYSFLISCIEGGTEDLLQTMTKTDPSSQQKKDLKSESDFHNRSLEKSLTPEAKELSLTPLKTSVWGKVGSAESGSGISQHRAVNKNASSSAARSLKDYELLAYIGKGTFAEVTLARHRETHISYAIKKISKKKVRDEDCVQCTFTERQLLASFSHPFLVKLHQAFQSQTYLYLVLEFAQGGDLYVFLETKPWIRDMHRKLHKTMECSHRKAPGSDAGSRPTEAPPLSKPLTSLDCCQSLRLAPDNNRAPIHIIVFWAIEIALVLEYLHKHGFVYRDLKPENVLMMSDGSVVLADFGVAKYRGAAVANERGTSEGKSDFFAGTTPYMSPEVLRGEEQDFRIDWWSYGCMLFEMANGRRPFDADNRYDMVKSIAECNVRMRPDDFTVTELELEWRAAQLNTQYEDYKARRYCESAQHGHKEDECLHEELETTASADGRRAGRSAAQRDSPPPSLNFDGTINRSLCVDNASSFSEHGAPLEETWWLLSADRANASSANCSSPPFTVSLDEDDSGLFRKHAANELMEACALLQSLVLGLLQRSPEERLSGGNVLGHPFFSCPYVTSQLYFKNSSLAAGSDRKHLQSPTTSPEPDSVFPLPCSADDTASERPQVATGARPQSFCSMEGSGAESQHFSRSESRGIAGRSTVTPIGHCCVQQFLSNFPIQRPAFWRELFLNRQIKAPFVPQLRAADDLRYFPNAVTATGVRVADQQRALRRRQSRSSHRIFKENKDKDTEGYGSALLMTEPSALSTSHLFSCVDGEEDTRSEKAESRMSLGSPAKKLSLARIWDCSTTPEALSRGNSGRNNSSGKRYNFASRTNRYPHRSSIASPSPALVKSLCGVELDYESHDEGNVSLKSSLNTESNSTARCDVVGDGEEGVKGQKCGACSTSEGHPKLRDNPPHDSTITFLEGEETSSLTAPIARVCVMSAEETQKIAVAASNLPVETSMVNRFDASETVTSSHCSSRTMSPTRGMGSASSDEKMHHPVGALCDTLTGVAYDVDDYVPSCSKERGSVLRNRTGIPAHHFMDDCATEHSCEQIAHQRACFSRSEAGLIDRPLPAARQLPLAAGQTQSSLKMVSKGAPLTACGNVEVKPAAGLNSSCSSTISLNLPSQGIDMHQPFCAPSGSGAPGPEGPVGSSGSQVDSSVPMGTAAAMPHFLDFTYNGNNCGTQLLGGTGVFQRT</sequence>
<dbReference type="GO" id="GO:0005524">
    <property type="term" value="F:ATP binding"/>
    <property type="evidence" value="ECO:0007669"/>
    <property type="project" value="UniProtKB-UniRule"/>
</dbReference>
<evidence type="ECO:0000256" key="7">
    <source>
        <dbReference type="ARBA" id="ARBA00047899"/>
    </source>
</evidence>
<dbReference type="GO" id="GO:0035556">
    <property type="term" value="P:intracellular signal transduction"/>
    <property type="evidence" value="ECO:0007669"/>
    <property type="project" value="TreeGrafter"/>
</dbReference>
<dbReference type="PROSITE" id="PS00108">
    <property type="entry name" value="PROTEIN_KINASE_ST"/>
    <property type="match status" value="1"/>
</dbReference>
<dbReference type="InterPro" id="IPR008271">
    <property type="entry name" value="Ser/Thr_kinase_AS"/>
</dbReference>
<feature type="compositionally biased region" description="Low complexity" evidence="10">
    <location>
        <begin position="1250"/>
        <end position="1262"/>
    </location>
</feature>
<feature type="compositionally biased region" description="Low complexity" evidence="10">
    <location>
        <begin position="912"/>
        <end position="925"/>
    </location>
</feature>
<dbReference type="PROSITE" id="PS00107">
    <property type="entry name" value="PROTEIN_KINASE_ATP"/>
    <property type="match status" value="1"/>
</dbReference>
<dbReference type="VEuPathDB" id="TriTrypDB:TcIL3000_3_1640"/>
<feature type="region of interest" description="Disordered" evidence="10">
    <location>
        <begin position="320"/>
        <end position="345"/>
    </location>
</feature>
<feature type="region of interest" description="Disordered" evidence="10">
    <location>
        <begin position="692"/>
        <end position="736"/>
    </location>
</feature>
<keyword evidence="4 9" id="KW-0547">Nucleotide-binding</keyword>
<keyword evidence="3" id="KW-0808">Transferase</keyword>
<feature type="region of interest" description="Disordered" evidence="10">
    <location>
        <begin position="827"/>
        <end position="846"/>
    </location>
</feature>
<dbReference type="InterPro" id="IPR000719">
    <property type="entry name" value="Prot_kinase_dom"/>
</dbReference>
<keyword evidence="2" id="KW-0723">Serine/threonine-protein kinase</keyword>
<name>G0UK32_TRYCI</name>
<feature type="region of interest" description="Disordered" evidence="10">
    <location>
        <begin position="136"/>
        <end position="167"/>
    </location>
</feature>
<dbReference type="CDD" id="cd05123">
    <property type="entry name" value="STKc_AGC"/>
    <property type="match status" value="1"/>
</dbReference>
<evidence type="ECO:0000256" key="3">
    <source>
        <dbReference type="ARBA" id="ARBA00022679"/>
    </source>
</evidence>
<dbReference type="FunFam" id="3.30.200.20:FF:000042">
    <property type="entry name" value="Aurora kinase A"/>
    <property type="match status" value="1"/>
</dbReference>
<evidence type="ECO:0000256" key="2">
    <source>
        <dbReference type="ARBA" id="ARBA00022527"/>
    </source>
</evidence>
<dbReference type="SUPFAM" id="SSF56112">
    <property type="entry name" value="Protein kinase-like (PK-like)"/>
    <property type="match status" value="1"/>
</dbReference>
<feature type="region of interest" description="Disordered" evidence="10">
    <location>
        <begin position="909"/>
        <end position="928"/>
    </location>
</feature>
<feature type="region of interest" description="Disordered" evidence="10">
    <location>
        <begin position="1074"/>
        <end position="1095"/>
    </location>
</feature>
<protein>
    <recommendedName>
        <fullName evidence="1">non-specific serine/threonine protein kinase</fullName>
        <ecNumber evidence="1">2.7.11.1</ecNumber>
    </recommendedName>
</protein>